<feature type="domain" description="FAD-binding PCMH-type" evidence="5">
    <location>
        <begin position="45"/>
        <end position="220"/>
    </location>
</feature>
<dbReference type="PROSITE" id="PS51387">
    <property type="entry name" value="FAD_PCMH"/>
    <property type="match status" value="1"/>
</dbReference>
<dbReference type="Pfam" id="PF01565">
    <property type="entry name" value="FAD_binding_4"/>
    <property type="match status" value="1"/>
</dbReference>
<dbReference type="Gene3D" id="3.40.462.20">
    <property type="match status" value="1"/>
</dbReference>
<evidence type="ECO:0000256" key="1">
    <source>
        <dbReference type="ARBA" id="ARBA00005466"/>
    </source>
</evidence>
<dbReference type="AlphaFoldDB" id="A0AAI8VK09"/>
<evidence type="ECO:0000313" key="6">
    <source>
        <dbReference type="EMBL" id="CAJ2506365.1"/>
    </source>
</evidence>
<dbReference type="PANTHER" id="PTHR42973:SF53">
    <property type="entry name" value="FAD-BINDING PCMH-TYPE DOMAIN-CONTAINING PROTEIN-RELATED"/>
    <property type="match status" value="1"/>
</dbReference>
<gene>
    <name evidence="6" type="ORF">KHLLAP_LOCUS6833</name>
</gene>
<keyword evidence="4" id="KW-0560">Oxidoreductase</keyword>
<evidence type="ECO:0000256" key="4">
    <source>
        <dbReference type="ARBA" id="ARBA00023002"/>
    </source>
</evidence>
<keyword evidence="3" id="KW-0274">FAD</keyword>
<evidence type="ECO:0000313" key="7">
    <source>
        <dbReference type="Proteomes" id="UP001295740"/>
    </source>
</evidence>
<organism evidence="6 7">
    <name type="scientific">Anthostomella pinea</name>
    <dbReference type="NCBI Taxonomy" id="933095"/>
    <lineage>
        <taxon>Eukaryota</taxon>
        <taxon>Fungi</taxon>
        <taxon>Dikarya</taxon>
        <taxon>Ascomycota</taxon>
        <taxon>Pezizomycotina</taxon>
        <taxon>Sordariomycetes</taxon>
        <taxon>Xylariomycetidae</taxon>
        <taxon>Xylariales</taxon>
        <taxon>Xylariaceae</taxon>
        <taxon>Anthostomella</taxon>
    </lineage>
</organism>
<name>A0AAI8VK09_9PEZI</name>
<comment type="caution">
    <text evidence="6">The sequence shown here is derived from an EMBL/GenBank/DDBJ whole genome shotgun (WGS) entry which is preliminary data.</text>
</comment>
<sequence>MSPTSLKAKATAACAALGALLPAQVYWPNSDEYTTASTEIWSKTCVLAPECVFEPLTARDLGDGIKLIREHGSKFAVRSGGHMPNPGAQSVGDDGVMVSMSRFDGRSLSGDKSVLSIGPGQRWGEVYDWLAPHGLAVNGGRYPMVGVGGVLVGGGIGYFAGERGWSVDDVVAWQVVLADGSMVEVTTAEGDPFEDLAWALRGGHNYFGIVTRFDMRTFAVGPAYGGLTVYGSMAKTTYFDAVDAYMAPGGGADDPRSAINAITTLQRADGTGEWHYGYISAHMYNGDDPSPRALENFTAIPAEHVVMDGSGLHREWTAIPNMMNWIESRDSRQLFWEITFRADRRAVDIAHEVFLDSARNELSDVEALTMVVSLQPLTRPWLRASKAKGGNLLGLDPDKDAGSFATMIISTWQNARDDEAVLAFTQKASKIIEEKLKKLDLFNPFVYLNDAGRDQKPFESYAGGANLPRLRAIQAKYDKDAFLKDYLQHGVELSSQVSEHEEL</sequence>
<dbReference type="GO" id="GO:0016491">
    <property type="term" value="F:oxidoreductase activity"/>
    <property type="evidence" value="ECO:0007669"/>
    <property type="project" value="UniProtKB-KW"/>
</dbReference>
<dbReference type="InterPro" id="IPR050416">
    <property type="entry name" value="FAD-linked_Oxidoreductase"/>
</dbReference>
<dbReference type="Gene3D" id="3.30.465.10">
    <property type="match status" value="1"/>
</dbReference>
<reference evidence="6" key="1">
    <citation type="submission" date="2023-10" db="EMBL/GenBank/DDBJ databases">
        <authorList>
            <person name="Hackl T."/>
        </authorList>
    </citation>
    <scope>NUCLEOTIDE SEQUENCE</scope>
</reference>
<dbReference type="InterPro" id="IPR036318">
    <property type="entry name" value="FAD-bd_PCMH-like_sf"/>
</dbReference>
<evidence type="ECO:0000256" key="3">
    <source>
        <dbReference type="ARBA" id="ARBA00022827"/>
    </source>
</evidence>
<protein>
    <submittedName>
        <fullName evidence="6">Uu.00g004950.m01.CDS01</fullName>
    </submittedName>
</protein>
<comment type="similarity">
    <text evidence="1">Belongs to the oxygen-dependent FAD-linked oxidoreductase family.</text>
</comment>
<evidence type="ECO:0000256" key="2">
    <source>
        <dbReference type="ARBA" id="ARBA00022630"/>
    </source>
</evidence>
<dbReference type="PANTHER" id="PTHR42973">
    <property type="entry name" value="BINDING OXIDOREDUCTASE, PUTATIVE (AFU_ORTHOLOGUE AFUA_1G17690)-RELATED"/>
    <property type="match status" value="1"/>
</dbReference>
<dbReference type="InterPro" id="IPR006094">
    <property type="entry name" value="Oxid_FAD_bind_N"/>
</dbReference>
<evidence type="ECO:0000259" key="5">
    <source>
        <dbReference type="PROSITE" id="PS51387"/>
    </source>
</evidence>
<proteinExistence type="inferred from homology"/>
<dbReference type="Proteomes" id="UP001295740">
    <property type="component" value="Unassembled WGS sequence"/>
</dbReference>
<dbReference type="SUPFAM" id="SSF56176">
    <property type="entry name" value="FAD-binding/transporter-associated domain-like"/>
    <property type="match status" value="1"/>
</dbReference>
<dbReference type="InterPro" id="IPR016166">
    <property type="entry name" value="FAD-bd_PCMH"/>
</dbReference>
<keyword evidence="7" id="KW-1185">Reference proteome</keyword>
<dbReference type="EMBL" id="CAUWAG010000008">
    <property type="protein sequence ID" value="CAJ2506365.1"/>
    <property type="molecule type" value="Genomic_DNA"/>
</dbReference>
<dbReference type="GO" id="GO:0071949">
    <property type="term" value="F:FAD binding"/>
    <property type="evidence" value="ECO:0007669"/>
    <property type="project" value="InterPro"/>
</dbReference>
<dbReference type="InterPro" id="IPR016169">
    <property type="entry name" value="FAD-bd_PCMH_sub2"/>
</dbReference>
<keyword evidence="2" id="KW-0285">Flavoprotein</keyword>
<dbReference type="Gene3D" id="3.30.43.10">
    <property type="entry name" value="Uridine Diphospho-n-acetylenolpyruvylglucosamine Reductase, domain 2"/>
    <property type="match status" value="1"/>
</dbReference>
<accession>A0AAI8VK09</accession>
<dbReference type="InterPro" id="IPR016167">
    <property type="entry name" value="FAD-bd_PCMH_sub1"/>
</dbReference>